<gene>
    <name evidence="3" type="primary">manA</name>
    <name evidence="3" type="ORF">SRCM100623_01141</name>
</gene>
<sequence length="394" mass="43319">MTVHDLPGAENLPLIAVRNRFARWLFEDALPFWASTGCDGTASNPAALGAQECLTLQGTPALPPFKRVRVQARQLFVFSWAALKGWQPAAQRAESIFRFLLNAHRPDGGWVKLLARDGAVLDDSADLYDIAFVLFALAWYGRVDRTGQAVELARQTLAWLGQTMALPNGGFMNTRPTNDAWRQQNPHMHLLEAVLALHETTGDAADLAQAHALYALFSQHFMDERTGTLGEYFGPDWQPAAGPEGQWCEPGHHFEWVWLLQAYARQSGVDTAAQAARLYHFAHQYGVDAQTALVRDAVARNGQILKPTFRLWVQGEALRGALCHDPQGKAGWATRMASNLLDRYFTGCPTGTWVDQLDAQGAPAASQIPSSSLYHIVTAYDALDQAARACVPSA</sequence>
<keyword evidence="2 3" id="KW-0413">Isomerase</keyword>
<accession>A0A1A0DC36</accession>
<reference evidence="3 4" key="1">
    <citation type="submission" date="2016-05" db="EMBL/GenBank/DDBJ databases">
        <title>Genome sequencing of Acetobacter pasteurianus strain SRCM100623.</title>
        <authorList>
            <person name="Song Y.R."/>
        </authorList>
    </citation>
    <scope>NUCLEOTIDE SEQUENCE [LARGE SCALE GENOMIC DNA]</scope>
    <source>
        <strain evidence="3 4">SRCM100623</strain>
    </source>
</reference>
<dbReference type="Proteomes" id="UP000093796">
    <property type="component" value="Unassembled WGS sequence"/>
</dbReference>
<dbReference type="AlphaFoldDB" id="A0A1A0DC36"/>
<dbReference type="Gene3D" id="1.50.10.10">
    <property type="match status" value="1"/>
</dbReference>
<organism evidence="3 4">
    <name type="scientific">Acetobacter pasteurianus</name>
    <name type="common">Acetobacter turbidans</name>
    <dbReference type="NCBI Taxonomy" id="438"/>
    <lineage>
        <taxon>Bacteria</taxon>
        <taxon>Pseudomonadati</taxon>
        <taxon>Pseudomonadota</taxon>
        <taxon>Alphaproteobacteria</taxon>
        <taxon>Acetobacterales</taxon>
        <taxon>Acetobacteraceae</taxon>
        <taxon>Acetobacter</taxon>
    </lineage>
</organism>
<name>A0A1A0DC36_ACEPA</name>
<dbReference type="InterPro" id="IPR012341">
    <property type="entry name" value="6hp_glycosidase-like_sf"/>
</dbReference>
<dbReference type="OrthoDB" id="9806359at2"/>
<dbReference type="EC" id="5.3.1.8" evidence="3"/>
<evidence type="ECO:0000256" key="2">
    <source>
        <dbReference type="ARBA" id="ARBA00023235"/>
    </source>
</evidence>
<comment type="similarity">
    <text evidence="1">Belongs to the N-acylglucosamine 2-epimerase family.</text>
</comment>
<dbReference type="PANTHER" id="PTHR15108">
    <property type="entry name" value="N-ACYLGLUCOSAMINE-2-EPIMERASE"/>
    <property type="match status" value="1"/>
</dbReference>
<protein>
    <submittedName>
        <fullName evidence="3">Mannose-6-phosphate isomerase</fullName>
        <ecNumber evidence="3">5.3.1.8</ecNumber>
    </submittedName>
</protein>
<comment type="caution">
    <text evidence="3">The sequence shown here is derived from an EMBL/GenBank/DDBJ whole genome shotgun (WGS) entry which is preliminary data.</text>
</comment>
<dbReference type="GO" id="GO:0005975">
    <property type="term" value="P:carbohydrate metabolic process"/>
    <property type="evidence" value="ECO:0007669"/>
    <property type="project" value="InterPro"/>
</dbReference>
<dbReference type="InterPro" id="IPR010819">
    <property type="entry name" value="AGE/CE"/>
</dbReference>
<dbReference type="eggNOG" id="COG2942">
    <property type="taxonomic scope" value="Bacteria"/>
</dbReference>
<dbReference type="RefSeq" id="WP_003629128.1">
    <property type="nucleotide sequence ID" value="NZ_LYUD01000099.1"/>
</dbReference>
<dbReference type="EMBL" id="LYUD01000099">
    <property type="protein sequence ID" value="OAZ72600.1"/>
    <property type="molecule type" value="Genomic_DNA"/>
</dbReference>
<dbReference type="PATRIC" id="fig|438.15.peg.1311"/>
<dbReference type="InterPro" id="IPR008928">
    <property type="entry name" value="6-hairpin_glycosidase_sf"/>
</dbReference>
<evidence type="ECO:0000313" key="3">
    <source>
        <dbReference type="EMBL" id="OAZ72600.1"/>
    </source>
</evidence>
<proteinExistence type="inferred from homology"/>
<dbReference type="Pfam" id="PF07221">
    <property type="entry name" value="GlcNAc_2-epim"/>
    <property type="match status" value="1"/>
</dbReference>
<dbReference type="SUPFAM" id="SSF48208">
    <property type="entry name" value="Six-hairpin glycosidases"/>
    <property type="match status" value="1"/>
</dbReference>
<evidence type="ECO:0000313" key="4">
    <source>
        <dbReference type="Proteomes" id="UP000093796"/>
    </source>
</evidence>
<dbReference type="GO" id="GO:0004476">
    <property type="term" value="F:mannose-6-phosphate isomerase activity"/>
    <property type="evidence" value="ECO:0007669"/>
    <property type="project" value="UniProtKB-EC"/>
</dbReference>
<evidence type="ECO:0000256" key="1">
    <source>
        <dbReference type="ARBA" id="ARBA00008558"/>
    </source>
</evidence>